<dbReference type="InterPro" id="IPR036291">
    <property type="entry name" value="NAD(P)-bd_dom_sf"/>
</dbReference>
<dbReference type="Gene3D" id="3.40.50.720">
    <property type="entry name" value="NAD(P)-binding Rossmann-like Domain"/>
    <property type="match status" value="1"/>
</dbReference>
<dbReference type="Proteomes" id="UP000516424">
    <property type="component" value="Chromosome"/>
</dbReference>
<evidence type="ECO:0000313" key="3">
    <source>
        <dbReference type="Proteomes" id="UP000516424"/>
    </source>
</evidence>
<organism evidence="2 3">
    <name type="scientific">Acetobacter aceti NBRC 14818</name>
    <dbReference type="NCBI Taxonomy" id="887700"/>
    <lineage>
        <taxon>Bacteria</taxon>
        <taxon>Pseudomonadati</taxon>
        <taxon>Pseudomonadota</taxon>
        <taxon>Alphaproteobacteria</taxon>
        <taxon>Acetobacterales</taxon>
        <taxon>Acetobacteraceae</taxon>
        <taxon>Acetobacter</taxon>
        <taxon>Acetobacter subgen. Acetobacter</taxon>
    </lineage>
</organism>
<dbReference type="Gene3D" id="3.90.25.10">
    <property type="entry name" value="UDP-galactose 4-epimerase, domain 1"/>
    <property type="match status" value="1"/>
</dbReference>
<feature type="domain" description="NmrA-like" evidence="1">
    <location>
        <begin position="3"/>
        <end position="254"/>
    </location>
</feature>
<name>A0AB33IEE0_ACEAC</name>
<accession>A0AB33IEE0</accession>
<keyword evidence="3" id="KW-1185">Reference proteome</keyword>
<dbReference type="EMBL" id="AP023410">
    <property type="protein sequence ID" value="BCK75489.1"/>
    <property type="molecule type" value="Genomic_DNA"/>
</dbReference>
<proteinExistence type="predicted"/>
<dbReference type="AlphaFoldDB" id="A0AB33IEE0"/>
<reference evidence="2 3" key="1">
    <citation type="journal article" date="2011" name="Microbiology">
        <title>Transcriptome response to different carbon sources in Acetobacter aceti.</title>
        <authorList>
            <person name="Sakurai K."/>
            <person name="Arai H."/>
            <person name="Ishii M."/>
            <person name="Igarashi Y."/>
        </authorList>
    </citation>
    <scope>NUCLEOTIDE SEQUENCE [LARGE SCALE GENOMIC DNA]</scope>
    <source>
        <strain evidence="2 3">NBRC 14818</strain>
    </source>
</reference>
<dbReference type="PANTHER" id="PTHR43162:SF1">
    <property type="entry name" value="PRESTALK A DIFFERENTIATION PROTEIN A"/>
    <property type="match status" value="1"/>
</dbReference>
<dbReference type="InterPro" id="IPR008030">
    <property type="entry name" value="NmrA-like"/>
</dbReference>
<dbReference type="PANTHER" id="PTHR43162">
    <property type="match status" value="1"/>
</dbReference>
<evidence type="ECO:0000259" key="1">
    <source>
        <dbReference type="Pfam" id="PF05368"/>
    </source>
</evidence>
<dbReference type="InterPro" id="IPR051604">
    <property type="entry name" value="Ergot_Alk_Oxidoreductase"/>
</dbReference>
<dbReference type="Pfam" id="PF05368">
    <property type="entry name" value="NmrA"/>
    <property type="match status" value="1"/>
</dbReference>
<dbReference type="RefSeq" id="WP_010666688.1">
    <property type="nucleotide sequence ID" value="NZ_AP023410.1"/>
</dbReference>
<sequence length="283" mass="30859">MFAVLGASGHVGKAVTEHLLQQGLPVTVVIHNPQKAADWTRRGASVAVLDIHDTEALAQALKSVERAFLLNPPASPSLNTDQEERKTVRSILQAVSKTDLKKIVVQSTYGAQEGAHCGDLGVLYEFERGAQQSSIPLCIVRAAYYMSNWLPSLALAKQEGCFPSLLPSGLKVPMVAPQDVGKLAAQLLSDPVSETGIHNIEGPEYYSALDVARSFSKHLSGDFAVDAVPPSDWHDYYRTHGFSEEATHSYANMTGIFVEQRYEMPENVVKGETTLSAYFDKEI</sequence>
<evidence type="ECO:0000313" key="2">
    <source>
        <dbReference type="EMBL" id="BCK75489.1"/>
    </source>
</evidence>
<protein>
    <submittedName>
        <fullName evidence="2">NmrA family transcriptional regulator</fullName>
    </submittedName>
</protein>
<gene>
    <name evidence="2" type="ORF">EMQ_1095</name>
</gene>
<dbReference type="SUPFAM" id="SSF51735">
    <property type="entry name" value="NAD(P)-binding Rossmann-fold domains"/>
    <property type="match status" value="1"/>
</dbReference>